<organism evidence="1 2">
    <name type="scientific">Streptococcus parapneumoniae</name>
    <dbReference type="NCBI Taxonomy" id="2993430"/>
    <lineage>
        <taxon>Bacteria</taxon>
        <taxon>Bacillati</taxon>
        <taxon>Bacillota</taxon>
        <taxon>Bacilli</taxon>
        <taxon>Lactobacillales</taxon>
        <taxon>Streptococcaceae</taxon>
        <taxon>Streptococcus</taxon>
        <taxon>Streptococcus thalassemiae group</taxon>
    </lineage>
</organism>
<evidence type="ECO:0000313" key="1">
    <source>
        <dbReference type="EMBL" id="BDT64647.1"/>
    </source>
</evidence>
<proteinExistence type="predicted"/>
<dbReference type="Proteomes" id="UP001378546">
    <property type="component" value="Chromosome"/>
</dbReference>
<dbReference type="EMBL" id="AP026968">
    <property type="protein sequence ID" value="BDT64647.1"/>
    <property type="molecule type" value="Genomic_DNA"/>
</dbReference>
<accession>A0ABN6TK43</accession>
<keyword evidence="2" id="KW-1185">Reference proteome</keyword>
<dbReference type="CDD" id="cd19958">
    <property type="entry name" value="pyocin_knob"/>
    <property type="match status" value="1"/>
</dbReference>
<name>A0ABN6TK43_9STRE</name>
<reference evidence="1 2" key="1">
    <citation type="submission" date="2022-11" db="EMBL/GenBank/DDBJ databases">
        <title>Complete genome sequence of alpha-hemolytic streptococci isolated from Japan.</title>
        <authorList>
            <person name="Morita M."/>
            <person name="Chang B."/>
            <person name="Akeda Y."/>
        </authorList>
    </citation>
    <scope>NUCLEOTIDE SEQUENCE [LARGE SCALE GENOMIC DNA]</scope>
    <source>
        <strain evidence="1 2">SP4011</strain>
    </source>
</reference>
<protein>
    <submittedName>
        <fullName evidence="1">Uncharacterized protein</fullName>
    </submittedName>
</protein>
<gene>
    <name evidence="1" type="ORF">SP4011_10640</name>
</gene>
<evidence type="ECO:0000313" key="2">
    <source>
        <dbReference type="Proteomes" id="UP001378546"/>
    </source>
</evidence>
<sequence>MAKIWRSRDIIGAEDAQRWENKADLNHRHKVADIDGLPEKIDEFTRSKAEKVDLTGHINNQNNPHSVTKQQVGLGNVTNVEQASKQDFQHHLENHNNPHGVTKTQVGLGNVTNVEQASKQEFNAHATNRNNPHNVTKSQVGLANVMNVEQASKTDFDAHARDTTKHITQQERTSWNGKADGRALSDHTGNKNNPHGVTKTQVGLGNVVNVEQASKSEFNSHSQNSTIHVTSVDKNRWNNAQLIKLTNDNGSAKTAAGNWDSYVESGMYTGAGLTNSPKGSRSPLYVTVTKIDGQNVMQQAVDNMNTFTAVRTKVNGIWGSWQVLPRLDMKVIPLEFADGILPSKLAEIDDNKLFIIGDMVILRAFIDKDSINESKNTIGSGQKKLFYFPKEYQFKVKSYSIASFRGHYKIGNGLSHLYREGKNGILSQDDASLFFEEELVATTSSYPVSDDMILIDAWFKK</sequence>
<dbReference type="RefSeq" id="WP_338620321.1">
    <property type="nucleotide sequence ID" value="NZ_AP026968.1"/>
</dbReference>